<comment type="caution">
    <text evidence="2">The sequence shown here is derived from an EMBL/GenBank/DDBJ whole genome shotgun (WGS) entry which is preliminary data.</text>
</comment>
<dbReference type="EMBL" id="JASSZA010000017">
    <property type="protein sequence ID" value="KAK2090504.1"/>
    <property type="molecule type" value="Genomic_DNA"/>
</dbReference>
<keyword evidence="3" id="KW-1185">Reference proteome</keyword>
<proteinExistence type="predicted"/>
<reference evidence="2 3" key="1">
    <citation type="submission" date="2023-05" db="EMBL/GenBank/DDBJ databases">
        <title>B98-5 Cell Line De Novo Hybrid Assembly: An Optical Mapping Approach.</title>
        <authorList>
            <person name="Kananen K."/>
            <person name="Auerbach J.A."/>
            <person name="Kautto E."/>
            <person name="Blachly J.S."/>
        </authorList>
    </citation>
    <scope>NUCLEOTIDE SEQUENCE [LARGE SCALE GENOMIC DNA]</scope>
    <source>
        <strain evidence="2">B95-8</strain>
        <tissue evidence="2">Cell line</tissue>
    </source>
</reference>
<evidence type="ECO:0000313" key="2">
    <source>
        <dbReference type="EMBL" id="KAK2090504.1"/>
    </source>
</evidence>
<feature type="region of interest" description="Disordered" evidence="1">
    <location>
        <begin position="14"/>
        <end position="59"/>
    </location>
</feature>
<feature type="compositionally biased region" description="Basic and acidic residues" evidence="1">
    <location>
        <begin position="14"/>
        <end position="24"/>
    </location>
</feature>
<dbReference type="Proteomes" id="UP001266305">
    <property type="component" value="Unassembled WGS sequence"/>
</dbReference>
<evidence type="ECO:0000313" key="3">
    <source>
        <dbReference type="Proteomes" id="UP001266305"/>
    </source>
</evidence>
<evidence type="ECO:0000256" key="1">
    <source>
        <dbReference type="SAM" id="MobiDB-lite"/>
    </source>
</evidence>
<sequence length="101" mass="11970">MRWNWQNRRFEATGHEPVKSEMEYHKRRPRALQEGQKSKSTGSGCGQTEREEDSVTCEGPDEKRELGLLLLAKHPKPNWWILVVCCLMMTITHDFNRRNRM</sequence>
<protein>
    <submittedName>
        <fullName evidence="2">Uncharacterized protein</fullName>
    </submittedName>
</protein>
<gene>
    <name evidence="2" type="ORF">P7K49_031760</name>
</gene>
<accession>A0ABQ9U152</accession>
<name>A0ABQ9U152_SAGOE</name>
<organism evidence="2 3">
    <name type="scientific">Saguinus oedipus</name>
    <name type="common">Cotton-top tamarin</name>
    <name type="synonym">Oedipomidas oedipus</name>
    <dbReference type="NCBI Taxonomy" id="9490"/>
    <lineage>
        <taxon>Eukaryota</taxon>
        <taxon>Metazoa</taxon>
        <taxon>Chordata</taxon>
        <taxon>Craniata</taxon>
        <taxon>Vertebrata</taxon>
        <taxon>Euteleostomi</taxon>
        <taxon>Mammalia</taxon>
        <taxon>Eutheria</taxon>
        <taxon>Euarchontoglires</taxon>
        <taxon>Primates</taxon>
        <taxon>Haplorrhini</taxon>
        <taxon>Platyrrhini</taxon>
        <taxon>Cebidae</taxon>
        <taxon>Callitrichinae</taxon>
        <taxon>Saguinus</taxon>
    </lineage>
</organism>